<protein>
    <recommendedName>
        <fullName evidence="2">26S proteasome regulatory subunit RPN2 C-terminal domain-containing protein</fullName>
    </recommendedName>
</protein>
<dbReference type="Proteomes" id="UP001157938">
    <property type="component" value="Unassembled WGS sequence"/>
</dbReference>
<feature type="compositionally biased region" description="Basic and acidic residues" evidence="1">
    <location>
        <begin position="1"/>
        <end position="14"/>
    </location>
</feature>
<evidence type="ECO:0000256" key="1">
    <source>
        <dbReference type="SAM" id="MobiDB-lite"/>
    </source>
</evidence>
<dbReference type="EMBL" id="CAKLBC010001219">
    <property type="protein sequence ID" value="CAH0490207.1"/>
    <property type="molecule type" value="Genomic_DNA"/>
</dbReference>
<reference evidence="3 4" key="1">
    <citation type="submission" date="2021-11" db="EMBL/GenBank/DDBJ databases">
        <authorList>
            <person name="Islam A."/>
            <person name="Islam S."/>
            <person name="Flora M.S."/>
            <person name="Rahman M."/>
            <person name="Ziaur R.M."/>
            <person name="Epstein J.H."/>
            <person name="Hassan M."/>
            <person name="Klassen M."/>
            <person name="Woodard K."/>
            <person name="Webb A."/>
            <person name="Webby R.J."/>
            <person name="El Zowalaty M.E."/>
        </authorList>
    </citation>
    <scope>NUCLEOTIDE SEQUENCE [LARGE SCALE GENOMIC DNA]</scope>
    <source>
        <strain evidence="3">Pf1</strain>
    </source>
</reference>
<dbReference type="Pfam" id="PF18004">
    <property type="entry name" value="RPN2_C"/>
    <property type="match status" value="1"/>
</dbReference>
<feature type="region of interest" description="Disordered" evidence="1">
    <location>
        <begin position="1"/>
        <end position="34"/>
    </location>
</feature>
<name>A0ABN8C7X3_9STRA</name>
<dbReference type="InterPro" id="IPR040623">
    <property type="entry name" value="RPN2_C"/>
</dbReference>
<keyword evidence="4" id="KW-1185">Reference proteome</keyword>
<feature type="domain" description="26S proteasome regulatory subunit RPN2 C-terminal" evidence="2">
    <location>
        <begin position="6"/>
        <end position="95"/>
    </location>
</feature>
<proteinExistence type="predicted"/>
<feature type="region of interest" description="Disordered" evidence="1">
    <location>
        <begin position="92"/>
        <end position="123"/>
    </location>
</feature>
<feature type="compositionally biased region" description="Acidic residues" evidence="1">
    <location>
        <begin position="109"/>
        <end position="123"/>
    </location>
</feature>
<evidence type="ECO:0000313" key="3">
    <source>
        <dbReference type="EMBL" id="CAH0490207.1"/>
    </source>
</evidence>
<organism evidence="3 4">
    <name type="scientific">Peronospora farinosa</name>
    <dbReference type="NCBI Taxonomy" id="134698"/>
    <lineage>
        <taxon>Eukaryota</taxon>
        <taxon>Sar</taxon>
        <taxon>Stramenopiles</taxon>
        <taxon>Oomycota</taxon>
        <taxon>Peronosporomycetes</taxon>
        <taxon>Peronosporales</taxon>
        <taxon>Peronosporaceae</taxon>
        <taxon>Peronospora</taxon>
    </lineage>
</organism>
<evidence type="ECO:0000313" key="4">
    <source>
        <dbReference type="Proteomes" id="UP001157938"/>
    </source>
</evidence>
<gene>
    <name evidence="3" type="ORF">PFR001_LOCUS5564</name>
</gene>
<comment type="caution">
    <text evidence="3">The sequence shown here is derived from an EMBL/GenBank/DDBJ whole genome shotgun (WGS) entry which is preliminary data.</text>
</comment>
<accession>A0ABN8C7X3</accession>
<evidence type="ECO:0000259" key="2">
    <source>
        <dbReference type="Pfam" id="PF18004"/>
    </source>
</evidence>
<sequence length="123" mass="13648">MEEKEASVAEEEIKQVSVEEMDVDAEESKPVTSKKAMTVKEPNVFTFSTPARVTLAQESVISLDKSQRYIPVMYPVQRLTGVIMLHDTTPDETEDVKAVQAPAASGAENEAEPPEPFEWEPPQ</sequence>